<name>A0A1A9URN2_GLOAU</name>
<evidence type="ECO:0000313" key="5">
    <source>
        <dbReference type="EnsemblMetazoa" id="GAUT013118-PA"/>
    </source>
</evidence>
<dbReference type="InterPro" id="IPR000892">
    <property type="entry name" value="Ribosomal_eS26"/>
</dbReference>
<dbReference type="PANTHER" id="PTHR12538:SF0">
    <property type="entry name" value="40S RIBOSOMAL PROTEIN S26"/>
    <property type="match status" value="1"/>
</dbReference>
<dbReference type="STRING" id="7395.A0A1A9URN2"/>
<dbReference type="Pfam" id="PF01283">
    <property type="entry name" value="Ribosomal_S26e"/>
    <property type="match status" value="2"/>
</dbReference>
<dbReference type="AlphaFoldDB" id="A0A1A9URN2"/>
<dbReference type="GO" id="GO:0003735">
    <property type="term" value="F:structural constituent of ribosome"/>
    <property type="evidence" value="ECO:0007669"/>
    <property type="project" value="InterPro"/>
</dbReference>
<dbReference type="GO" id="GO:0022627">
    <property type="term" value="C:cytosolic small ribosomal subunit"/>
    <property type="evidence" value="ECO:0007669"/>
    <property type="project" value="TreeGrafter"/>
</dbReference>
<dbReference type="InterPro" id="IPR038551">
    <property type="entry name" value="Ribosomal_eS26_sf"/>
</dbReference>
<reference evidence="5" key="1">
    <citation type="submission" date="2020-05" db="UniProtKB">
        <authorList>
            <consortium name="EnsemblMetazoa"/>
        </authorList>
    </citation>
    <scope>IDENTIFICATION</scope>
    <source>
        <strain evidence="5">TTRI</strain>
    </source>
</reference>
<dbReference type="VEuPathDB" id="VectorBase:GAUT013118"/>
<proteinExistence type="inferred from homology"/>
<keyword evidence="2 4" id="KW-0689">Ribosomal protein</keyword>
<dbReference type="Gene3D" id="3.30.1740.20">
    <property type="entry name" value="Ribosomal protein S26e"/>
    <property type="match status" value="2"/>
</dbReference>
<evidence type="ECO:0000256" key="1">
    <source>
        <dbReference type="ARBA" id="ARBA00008596"/>
    </source>
</evidence>
<protein>
    <recommendedName>
        <fullName evidence="4">40S ribosomal protein S26</fullName>
    </recommendedName>
</protein>
<sequence>MTKERRNEGRCKHSRSHVKAVRCPNCARCESKDKAIKKFFEAAAVRDISEGCVCTRNNYGIKMTKERRNEGRCKHSRSHVKAVRCPNCARCESKDKAIKKFFEAAAVRDISEGCVWYTSILPKLYA</sequence>
<dbReference type="GO" id="GO:0006412">
    <property type="term" value="P:translation"/>
    <property type="evidence" value="ECO:0007669"/>
    <property type="project" value="InterPro"/>
</dbReference>
<dbReference type="GO" id="GO:0003729">
    <property type="term" value="F:mRNA binding"/>
    <property type="evidence" value="ECO:0007669"/>
    <property type="project" value="TreeGrafter"/>
</dbReference>
<dbReference type="PANTHER" id="PTHR12538">
    <property type="entry name" value="40S RIBOSOMAL PROTEIN S26"/>
    <property type="match status" value="1"/>
</dbReference>
<keyword evidence="3 4" id="KW-0687">Ribonucleoprotein</keyword>
<evidence type="ECO:0000313" key="6">
    <source>
        <dbReference type="Proteomes" id="UP000078200"/>
    </source>
</evidence>
<comment type="similarity">
    <text evidence="1 4">Belongs to the eukaryotic ribosomal protein eS26 family.</text>
</comment>
<evidence type="ECO:0000256" key="3">
    <source>
        <dbReference type="ARBA" id="ARBA00023274"/>
    </source>
</evidence>
<dbReference type="EnsemblMetazoa" id="GAUT013118-RA">
    <property type="protein sequence ID" value="GAUT013118-PA"/>
    <property type="gene ID" value="GAUT013118"/>
</dbReference>
<evidence type="ECO:0000256" key="2">
    <source>
        <dbReference type="ARBA" id="ARBA00022980"/>
    </source>
</evidence>
<keyword evidence="6" id="KW-1185">Reference proteome</keyword>
<organism evidence="5 6">
    <name type="scientific">Glossina austeni</name>
    <name type="common">Savannah tsetse fly</name>
    <dbReference type="NCBI Taxonomy" id="7395"/>
    <lineage>
        <taxon>Eukaryota</taxon>
        <taxon>Metazoa</taxon>
        <taxon>Ecdysozoa</taxon>
        <taxon>Arthropoda</taxon>
        <taxon>Hexapoda</taxon>
        <taxon>Insecta</taxon>
        <taxon>Pterygota</taxon>
        <taxon>Neoptera</taxon>
        <taxon>Endopterygota</taxon>
        <taxon>Diptera</taxon>
        <taxon>Brachycera</taxon>
        <taxon>Muscomorpha</taxon>
        <taxon>Hippoboscoidea</taxon>
        <taxon>Glossinidae</taxon>
        <taxon>Glossina</taxon>
    </lineage>
</organism>
<dbReference type="Proteomes" id="UP000078200">
    <property type="component" value="Unassembled WGS sequence"/>
</dbReference>
<accession>A0A1A9URN2</accession>
<evidence type="ECO:0000256" key="4">
    <source>
        <dbReference type="RuleBase" id="RU363128"/>
    </source>
</evidence>